<dbReference type="AlphaFoldDB" id="X1VIX9"/>
<accession>X1VIX9</accession>
<dbReference type="SUPFAM" id="SSF53335">
    <property type="entry name" value="S-adenosyl-L-methionine-dependent methyltransferases"/>
    <property type="match status" value="1"/>
</dbReference>
<dbReference type="PROSITE" id="PS00092">
    <property type="entry name" value="N6_MTASE"/>
    <property type="match status" value="1"/>
</dbReference>
<name>X1VIX9_9ZZZZ</name>
<dbReference type="GO" id="GO:0032259">
    <property type="term" value="P:methylation"/>
    <property type="evidence" value="ECO:0007669"/>
    <property type="project" value="InterPro"/>
</dbReference>
<reference evidence="1" key="1">
    <citation type="journal article" date="2014" name="Front. Microbiol.">
        <title>High frequency of phylogenetically diverse reductive dehalogenase-homologous genes in deep subseafloor sedimentary metagenomes.</title>
        <authorList>
            <person name="Kawai M."/>
            <person name="Futagami T."/>
            <person name="Toyoda A."/>
            <person name="Takaki Y."/>
            <person name="Nishi S."/>
            <person name="Hori S."/>
            <person name="Arai W."/>
            <person name="Tsubouchi T."/>
            <person name="Morono Y."/>
            <person name="Uchiyama I."/>
            <person name="Ito T."/>
            <person name="Fujiyama A."/>
            <person name="Inagaki F."/>
            <person name="Takami H."/>
        </authorList>
    </citation>
    <scope>NUCLEOTIDE SEQUENCE</scope>
    <source>
        <strain evidence="1">Expedition CK06-06</strain>
    </source>
</reference>
<dbReference type="GO" id="GO:0008168">
    <property type="term" value="F:methyltransferase activity"/>
    <property type="evidence" value="ECO:0007669"/>
    <property type="project" value="InterPro"/>
</dbReference>
<proteinExistence type="predicted"/>
<sequence length="205" mass="23759">MSLEQRTQCAMSHQRTNITSEPFSNPHIKKIIDRVIRIAGINNNYQTISLCDPFARMSFTTTLQGAITNDLNDMMPTDYHLEFKDFSELMFEQQQKFDVVLFDPPYSLRQLKDHYDGIGKNLELWQTQNMWGEGKDFLARCVKPGGYVVSLGWTTSGFGKKRGFAKKEVHVFEQVAREDRYSLLLTIERKVQTTLDSLFEGIEEE</sequence>
<dbReference type="Gene3D" id="3.40.50.150">
    <property type="entry name" value="Vaccinia Virus protein VP39"/>
    <property type="match status" value="1"/>
</dbReference>
<protein>
    <recommendedName>
        <fullName evidence="2">DNA methylase N-4/N-6 domain-containing protein</fullName>
    </recommendedName>
</protein>
<evidence type="ECO:0000313" key="1">
    <source>
        <dbReference type="EMBL" id="GAJ15161.1"/>
    </source>
</evidence>
<dbReference type="EMBL" id="BARW01031341">
    <property type="protein sequence ID" value="GAJ15161.1"/>
    <property type="molecule type" value="Genomic_DNA"/>
</dbReference>
<comment type="caution">
    <text evidence="1">The sequence shown here is derived from an EMBL/GenBank/DDBJ whole genome shotgun (WGS) entry which is preliminary data.</text>
</comment>
<gene>
    <name evidence="1" type="ORF">S12H4_49874</name>
</gene>
<dbReference type="GO" id="GO:0003676">
    <property type="term" value="F:nucleic acid binding"/>
    <property type="evidence" value="ECO:0007669"/>
    <property type="project" value="InterPro"/>
</dbReference>
<evidence type="ECO:0008006" key="2">
    <source>
        <dbReference type="Google" id="ProtNLM"/>
    </source>
</evidence>
<dbReference type="InterPro" id="IPR029063">
    <property type="entry name" value="SAM-dependent_MTases_sf"/>
</dbReference>
<dbReference type="InterPro" id="IPR002052">
    <property type="entry name" value="DNA_methylase_N6_adenine_CS"/>
</dbReference>
<organism evidence="1">
    <name type="scientific">marine sediment metagenome</name>
    <dbReference type="NCBI Taxonomy" id="412755"/>
    <lineage>
        <taxon>unclassified sequences</taxon>
        <taxon>metagenomes</taxon>
        <taxon>ecological metagenomes</taxon>
    </lineage>
</organism>